<dbReference type="Pfam" id="PF04402">
    <property type="entry name" value="SIMPL"/>
    <property type="match status" value="1"/>
</dbReference>
<evidence type="ECO:0000313" key="2">
    <source>
        <dbReference type="EMBL" id="SJZ56931.1"/>
    </source>
</evidence>
<dbReference type="InterPro" id="IPR052022">
    <property type="entry name" value="26kDa_periplasmic_antigen"/>
</dbReference>
<dbReference type="AlphaFoldDB" id="A0A1T4LQK5"/>
<gene>
    <name evidence="2" type="ORF">SAMN02745202_00491</name>
</gene>
<keyword evidence="1" id="KW-0472">Membrane</keyword>
<protein>
    <recommendedName>
        <fullName evidence="4">SIMPL domain-containing protein</fullName>
    </recommendedName>
</protein>
<dbReference type="PANTHER" id="PTHR34387">
    <property type="entry name" value="SLR1258 PROTEIN"/>
    <property type="match status" value="1"/>
</dbReference>
<dbReference type="GO" id="GO:0006974">
    <property type="term" value="P:DNA damage response"/>
    <property type="evidence" value="ECO:0007669"/>
    <property type="project" value="TreeGrafter"/>
</dbReference>
<organism evidence="2 3">
    <name type="scientific">Segatella oulorum</name>
    <dbReference type="NCBI Taxonomy" id="28136"/>
    <lineage>
        <taxon>Bacteria</taxon>
        <taxon>Pseudomonadati</taxon>
        <taxon>Bacteroidota</taxon>
        <taxon>Bacteroidia</taxon>
        <taxon>Bacteroidales</taxon>
        <taxon>Prevotellaceae</taxon>
        <taxon>Segatella</taxon>
    </lineage>
</organism>
<evidence type="ECO:0000256" key="1">
    <source>
        <dbReference type="SAM" id="Phobius"/>
    </source>
</evidence>
<proteinExistence type="predicted"/>
<dbReference type="Gene3D" id="3.30.70.2970">
    <property type="entry name" value="Protein of unknown function (DUF541), domain 2"/>
    <property type="match status" value="1"/>
</dbReference>
<dbReference type="EMBL" id="FUXK01000004">
    <property type="protein sequence ID" value="SJZ56931.1"/>
    <property type="molecule type" value="Genomic_DNA"/>
</dbReference>
<evidence type="ECO:0008006" key="4">
    <source>
        <dbReference type="Google" id="ProtNLM"/>
    </source>
</evidence>
<dbReference type="Gene3D" id="3.30.110.170">
    <property type="entry name" value="Protein of unknown function (DUF541), domain 1"/>
    <property type="match status" value="1"/>
</dbReference>
<dbReference type="PANTHER" id="PTHR34387:SF2">
    <property type="entry name" value="SLR1258 PROTEIN"/>
    <property type="match status" value="1"/>
</dbReference>
<accession>A0A1T4LQK5</accession>
<sequence>MKIDQKEIIKVCIVIVAGIAAIMCCHQLSNGLQYFRKGTNKIQVTGMAEKQITSDLIVWNITVNGEASSRGEAYQEFNHSSRAIKQYLSANNIPDSAITTNSVSIEKLTKSFYDSQSERYIEVDNGYRVTQNITVSSHDLNTVERVYQKISALYSRGINFSSNDPLYYYTRLNDLKMELLHNASLDAYKRAETIAEGCNAKVGALQSSSMGVFQIVGLDSSEDYSWGGTFNTTDKEKKASITIRAVYTPR</sequence>
<reference evidence="2 3" key="1">
    <citation type="submission" date="2017-02" db="EMBL/GenBank/DDBJ databases">
        <authorList>
            <person name="Peterson S.W."/>
        </authorList>
    </citation>
    <scope>NUCLEOTIDE SEQUENCE [LARGE SCALE GENOMIC DNA]</scope>
    <source>
        <strain evidence="2 3">ATCC 43324</strain>
    </source>
</reference>
<dbReference type="PIRSF" id="PIRSF029033">
    <property type="entry name" value="UCP029033"/>
    <property type="match status" value="1"/>
</dbReference>
<evidence type="ECO:0000313" key="3">
    <source>
        <dbReference type="Proteomes" id="UP000190065"/>
    </source>
</evidence>
<keyword evidence="1" id="KW-1133">Transmembrane helix</keyword>
<keyword evidence="1" id="KW-0812">Transmembrane</keyword>
<feature type="transmembrane region" description="Helical" evidence="1">
    <location>
        <begin position="7"/>
        <end position="29"/>
    </location>
</feature>
<dbReference type="InterPro" id="IPR007497">
    <property type="entry name" value="SIMPL/DUF541"/>
</dbReference>
<dbReference type="Proteomes" id="UP000190065">
    <property type="component" value="Unassembled WGS sequence"/>
</dbReference>
<name>A0A1T4LQK5_9BACT</name>
<dbReference type="RefSeq" id="WP_025069923.1">
    <property type="nucleotide sequence ID" value="NZ_FUXK01000004.1"/>
</dbReference>
<dbReference type="eggNOG" id="COG2859">
    <property type="taxonomic scope" value="Bacteria"/>
</dbReference>
<dbReference type="InterPro" id="IPR016907">
    <property type="entry name" value="UCP029033"/>
</dbReference>
<dbReference type="STRING" id="28136.SAMN02745202_00491"/>